<evidence type="ECO:0000256" key="1">
    <source>
        <dbReference type="SAM" id="Phobius"/>
    </source>
</evidence>
<protein>
    <submittedName>
        <fullName evidence="2">DUF417 family protein</fullName>
    </submittedName>
</protein>
<keyword evidence="1" id="KW-1133">Transmembrane helix</keyword>
<comment type="caution">
    <text evidence="2">The sequence shown here is derived from an EMBL/GenBank/DDBJ whole genome shotgun (WGS) entry which is preliminary data.</text>
</comment>
<organism evidence="2 3">
    <name type="scientific">Mycolicibacterium hodleri</name>
    <dbReference type="NCBI Taxonomy" id="49897"/>
    <lineage>
        <taxon>Bacteria</taxon>
        <taxon>Bacillati</taxon>
        <taxon>Actinomycetota</taxon>
        <taxon>Actinomycetes</taxon>
        <taxon>Mycobacteriales</taxon>
        <taxon>Mycobacteriaceae</taxon>
        <taxon>Mycolicibacterium</taxon>
    </lineage>
</organism>
<dbReference type="Proteomes" id="UP000315759">
    <property type="component" value="Unassembled WGS sequence"/>
</dbReference>
<evidence type="ECO:0000313" key="3">
    <source>
        <dbReference type="Proteomes" id="UP000315759"/>
    </source>
</evidence>
<keyword evidence="1" id="KW-0472">Membrane</keyword>
<feature type="transmembrane region" description="Helical" evidence="1">
    <location>
        <begin position="15"/>
        <end position="36"/>
    </location>
</feature>
<dbReference type="EMBL" id="VIFX01000006">
    <property type="protein sequence ID" value="TQR87438.1"/>
    <property type="molecule type" value="Genomic_DNA"/>
</dbReference>
<evidence type="ECO:0000313" key="2">
    <source>
        <dbReference type="EMBL" id="TQR87438.1"/>
    </source>
</evidence>
<proteinExistence type="predicted"/>
<sequence>MSLDSLTSRLYGSPIASRVAPVGGLAVRYALVFVIARMGALKFTTYEANSIQPLVAAALR</sequence>
<keyword evidence="3" id="KW-1185">Reference proteome</keyword>
<gene>
    <name evidence="2" type="ORF">D8S82_06550</name>
</gene>
<keyword evidence="1" id="KW-0812">Transmembrane</keyword>
<dbReference type="AlphaFoldDB" id="A0A544W5C5"/>
<accession>A0A544W5C5</accession>
<reference evidence="2 3" key="1">
    <citation type="submission" date="2018-10" db="EMBL/GenBank/DDBJ databases">
        <title>Draft genome of Mycobacterium hodleri strain B.</title>
        <authorList>
            <person name="Amande T.J."/>
            <person name="Mcgenity T.J."/>
        </authorList>
    </citation>
    <scope>NUCLEOTIDE SEQUENCE [LARGE SCALE GENOMIC DNA]</scope>
    <source>
        <strain evidence="2 3">B</strain>
    </source>
</reference>
<name>A0A544W5C5_9MYCO</name>